<feature type="domain" description="Transposase DDE" evidence="1">
    <location>
        <begin position="114"/>
        <end position="182"/>
    </location>
</feature>
<dbReference type="EMBL" id="RJTM01000143">
    <property type="protein sequence ID" value="RNL78006.1"/>
    <property type="molecule type" value="Genomic_DNA"/>
</dbReference>
<dbReference type="InterPro" id="IPR025668">
    <property type="entry name" value="Tnp_DDE_dom"/>
</dbReference>
<comment type="caution">
    <text evidence="2">The sequence shown here is derived from an EMBL/GenBank/DDBJ whole genome shotgun (WGS) entry which is preliminary data.</text>
</comment>
<evidence type="ECO:0000313" key="2">
    <source>
        <dbReference type="EMBL" id="RNL78006.1"/>
    </source>
</evidence>
<sequence length="201" mass="23052">MNFTPVNEDKITKIFVQIDDFTQLFEAEIKQLRLESATGKSRNRKSRLSDSEMMTILICFHLSRINDFKSFYMMYLSKHYNHLFPDLVSYERFVQSSKRIMVPLMVFLKTNALGTCRGISFIDSTTVKVCHVKREKQHQVLKGLAAKGKSTMGSFFVPKAFGIKLHLIINDQEEILSFYLTSNPPIPISIGITSLDLKALC</sequence>
<dbReference type="Pfam" id="PF13612">
    <property type="entry name" value="DDE_Tnp_1_3"/>
    <property type="match status" value="1"/>
</dbReference>
<evidence type="ECO:0000259" key="1">
    <source>
        <dbReference type="Pfam" id="PF13612"/>
    </source>
</evidence>
<gene>
    <name evidence="2" type="ORF">ED312_20110</name>
</gene>
<dbReference type="AlphaFoldDB" id="A0A3N0DRA6"/>
<name>A0A3N0DRA6_SINP1</name>
<accession>A0A3N0DRA6</accession>
<reference evidence="2 3" key="1">
    <citation type="submission" date="2018-10" db="EMBL/GenBank/DDBJ databases">
        <title>Sinomicrobium pectinilyticum sp. nov., a pectinase-producing bacterium isolated from alkaline and saline soil, and emended description of the genus Sinomicrobium.</title>
        <authorList>
            <person name="Cheng B."/>
            <person name="Li C."/>
            <person name="Lai Q."/>
            <person name="Du M."/>
            <person name="Shao Z."/>
            <person name="Xu P."/>
            <person name="Yang C."/>
        </authorList>
    </citation>
    <scope>NUCLEOTIDE SEQUENCE [LARGE SCALE GENOMIC DNA]</scope>
    <source>
        <strain evidence="2 3">5DNS001</strain>
    </source>
</reference>
<keyword evidence="3" id="KW-1185">Reference proteome</keyword>
<protein>
    <recommendedName>
        <fullName evidence="1">Transposase DDE domain-containing protein</fullName>
    </recommendedName>
</protein>
<proteinExistence type="predicted"/>
<dbReference type="Proteomes" id="UP000267469">
    <property type="component" value="Unassembled WGS sequence"/>
</dbReference>
<organism evidence="2 3">
    <name type="scientific">Sinomicrobium pectinilyticum</name>
    <dbReference type="NCBI Taxonomy" id="1084421"/>
    <lineage>
        <taxon>Bacteria</taxon>
        <taxon>Pseudomonadati</taxon>
        <taxon>Bacteroidota</taxon>
        <taxon>Flavobacteriia</taxon>
        <taxon>Flavobacteriales</taxon>
        <taxon>Flavobacteriaceae</taxon>
        <taxon>Sinomicrobium</taxon>
    </lineage>
</organism>
<evidence type="ECO:0000313" key="3">
    <source>
        <dbReference type="Proteomes" id="UP000267469"/>
    </source>
</evidence>